<evidence type="ECO:0000313" key="6">
    <source>
        <dbReference type="Proteomes" id="UP001163046"/>
    </source>
</evidence>
<feature type="domain" description="C-type lectin" evidence="4">
    <location>
        <begin position="42"/>
        <end position="198"/>
    </location>
</feature>
<dbReference type="Proteomes" id="UP001163046">
    <property type="component" value="Unassembled WGS sequence"/>
</dbReference>
<dbReference type="PROSITE" id="PS00615">
    <property type="entry name" value="C_TYPE_LECTIN_1"/>
    <property type="match status" value="2"/>
</dbReference>
<feature type="region of interest" description="Disordered" evidence="2">
    <location>
        <begin position="488"/>
        <end position="509"/>
    </location>
</feature>
<dbReference type="InterPro" id="IPR016187">
    <property type="entry name" value="CTDL_fold"/>
</dbReference>
<accession>A0A9X0D9L6</accession>
<dbReference type="AlphaFoldDB" id="A0A9X0D9L6"/>
<keyword evidence="3" id="KW-0732">Signal</keyword>
<dbReference type="InterPro" id="IPR001304">
    <property type="entry name" value="C-type_lectin-like"/>
</dbReference>
<dbReference type="InterPro" id="IPR050111">
    <property type="entry name" value="C-type_lectin/snaclec_domain"/>
</dbReference>
<keyword evidence="6" id="KW-1185">Reference proteome</keyword>
<evidence type="ECO:0000256" key="1">
    <source>
        <dbReference type="ARBA" id="ARBA00023157"/>
    </source>
</evidence>
<feature type="chain" id="PRO_5040835118" evidence="3">
    <location>
        <begin position="18"/>
        <end position="509"/>
    </location>
</feature>
<dbReference type="SUPFAM" id="SSF56436">
    <property type="entry name" value="C-type lectin-like"/>
    <property type="match status" value="3"/>
</dbReference>
<feature type="signal peptide" evidence="3">
    <location>
        <begin position="1"/>
        <end position="17"/>
    </location>
</feature>
<gene>
    <name evidence="5" type="primary">MRC1_10</name>
    <name evidence="5" type="ORF">OS493_023401</name>
</gene>
<dbReference type="CDD" id="cd00037">
    <property type="entry name" value="CLECT"/>
    <property type="match status" value="1"/>
</dbReference>
<evidence type="ECO:0000256" key="2">
    <source>
        <dbReference type="SAM" id="MobiDB-lite"/>
    </source>
</evidence>
<reference evidence="5" key="1">
    <citation type="submission" date="2023-01" db="EMBL/GenBank/DDBJ databases">
        <title>Genome assembly of the deep-sea coral Lophelia pertusa.</title>
        <authorList>
            <person name="Herrera S."/>
            <person name="Cordes E."/>
        </authorList>
    </citation>
    <scope>NUCLEOTIDE SEQUENCE</scope>
    <source>
        <strain evidence="5">USNM1676648</strain>
        <tissue evidence="5">Polyp</tissue>
    </source>
</reference>
<dbReference type="InterPro" id="IPR018378">
    <property type="entry name" value="C-type_lectin_CS"/>
</dbReference>
<dbReference type="Pfam" id="PF00059">
    <property type="entry name" value="Lectin_C"/>
    <property type="match status" value="2"/>
</dbReference>
<feature type="domain" description="C-type lectin" evidence="4">
    <location>
        <begin position="218"/>
        <end position="344"/>
    </location>
</feature>
<dbReference type="PANTHER" id="PTHR22803">
    <property type="entry name" value="MANNOSE, PHOSPHOLIPASE, LECTIN RECEPTOR RELATED"/>
    <property type="match status" value="1"/>
</dbReference>
<dbReference type="Gene3D" id="3.10.100.10">
    <property type="entry name" value="Mannose-Binding Protein A, subunit A"/>
    <property type="match status" value="3"/>
</dbReference>
<evidence type="ECO:0000256" key="3">
    <source>
        <dbReference type="SAM" id="SignalP"/>
    </source>
</evidence>
<dbReference type="InterPro" id="IPR016186">
    <property type="entry name" value="C-type_lectin-like/link_sf"/>
</dbReference>
<keyword evidence="1" id="KW-1015">Disulfide bond</keyword>
<dbReference type="OrthoDB" id="7357196at2759"/>
<dbReference type="SMART" id="SM00034">
    <property type="entry name" value="CLECT"/>
    <property type="match status" value="2"/>
</dbReference>
<evidence type="ECO:0000313" key="5">
    <source>
        <dbReference type="EMBL" id="KAJ7390688.1"/>
    </source>
</evidence>
<proteinExistence type="predicted"/>
<dbReference type="EMBL" id="MU825413">
    <property type="protein sequence ID" value="KAJ7390688.1"/>
    <property type="molecule type" value="Genomic_DNA"/>
</dbReference>
<name>A0A9X0D9L6_9CNID</name>
<protein>
    <submittedName>
        <fullName evidence="5">Chromatin-modulating protein mrc1</fullName>
    </submittedName>
</protein>
<feature type="compositionally biased region" description="Acidic residues" evidence="2">
    <location>
        <begin position="488"/>
        <end position="498"/>
    </location>
</feature>
<sequence>MKLLFAVMMMWISYAASEREVRSAAQPPPPPPRGCPVGWQSSGSSCYMFNTTIVDFNEAEKACGDQSGYLVKIDDDSEQKFIHEQIKSTSGGLAENACRDQSGYLVKIDDDSEQKFIHEEIKSSQVPSWWIGLHDIPSEGVHRWVSDNSLAGKYTHWASGQPNDAEGGEDCVALYKTNVYHGKWYDRKCSYSYAFICEKPALAPPPPPRGCPVGWQSSGSSCYMFNTTTVDFNEAEKACGDQSGYLVKIDDDSEQKFIHEQIKSTSGGLVPSWWIGLHDIPSEKIHRWISDNSVANYTYTHWASGQPNNGEGGEDCVAIWKTNGNPHGKWYDRKCSYSYAFICEKPALGDWKPRGCYQRIKRFEKVQITSGNLEDGIHKCLDKADELGYKFVGVTVLGKNGKGKRALCHSTKSGKIRTLNYAKHKYGKPAATDECNPGQGYGINARINFVYTKGTLHKLTYKWELFQQWLKTKNVLVVIAVNDHKPNEDDDLGSEEAVDTAPDLSHSCL</sequence>
<organism evidence="5 6">
    <name type="scientific">Desmophyllum pertusum</name>
    <dbReference type="NCBI Taxonomy" id="174260"/>
    <lineage>
        <taxon>Eukaryota</taxon>
        <taxon>Metazoa</taxon>
        <taxon>Cnidaria</taxon>
        <taxon>Anthozoa</taxon>
        <taxon>Hexacorallia</taxon>
        <taxon>Scleractinia</taxon>
        <taxon>Caryophylliina</taxon>
        <taxon>Caryophylliidae</taxon>
        <taxon>Desmophyllum</taxon>
    </lineage>
</organism>
<dbReference type="PROSITE" id="PS50041">
    <property type="entry name" value="C_TYPE_LECTIN_2"/>
    <property type="match status" value="2"/>
</dbReference>
<evidence type="ECO:0000259" key="4">
    <source>
        <dbReference type="PROSITE" id="PS50041"/>
    </source>
</evidence>
<comment type="caution">
    <text evidence="5">The sequence shown here is derived from an EMBL/GenBank/DDBJ whole genome shotgun (WGS) entry which is preliminary data.</text>
</comment>